<proteinExistence type="predicted"/>
<evidence type="ECO:0000313" key="3">
    <source>
        <dbReference type="Proteomes" id="UP000612956"/>
    </source>
</evidence>
<dbReference type="Proteomes" id="UP000612956">
    <property type="component" value="Unassembled WGS sequence"/>
</dbReference>
<dbReference type="GO" id="GO:0016787">
    <property type="term" value="F:hydrolase activity"/>
    <property type="evidence" value="ECO:0007669"/>
    <property type="project" value="UniProtKB-KW"/>
</dbReference>
<accession>A0A917QCA2</accession>
<dbReference type="SUPFAM" id="SSF53474">
    <property type="entry name" value="alpha/beta-Hydrolases"/>
    <property type="match status" value="1"/>
</dbReference>
<evidence type="ECO:0000259" key="1">
    <source>
        <dbReference type="Pfam" id="PF12697"/>
    </source>
</evidence>
<reference evidence="2" key="1">
    <citation type="journal article" date="2014" name="Int. J. Syst. Evol. Microbiol.">
        <title>Complete genome sequence of Corynebacterium casei LMG S-19264T (=DSM 44701T), isolated from a smear-ripened cheese.</title>
        <authorList>
            <consortium name="US DOE Joint Genome Institute (JGI-PGF)"/>
            <person name="Walter F."/>
            <person name="Albersmeier A."/>
            <person name="Kalinowski J."/>
            <person name="Ruckert C."/>
        </authorList>
    </citation>
    <scope>NUCLEOTIDE SEQUENCE</scope>
    <source>
        <strain evidence="2">CGMCC 4.7278</strain>
    </source>
</reference>
<comment type="caution">
    <text evidence="2">The sequence shown here is derived from an EMBL/GenBank/DDBJ whole genome shotgun (WGS) entry which is preliminary data.</text>
</comment>
<dbReference type="PANTHER" id="PTHR43798">
    <property type="entry name" value="MONOACYLGLYCEROL LIPASE"/>
    <property type="match status" value="1"/>
</dbReference>
<dbReference type="InterPro" id="IPR050266">
    <property type="entry name" value="AB_hydrolase_sf"/>
</dbReference>
<sequence>MSSFVRVGAGEPVLLLHGFTLSHHVWRGVLAELSGDYDLVALTMPGHWGARRLPWRNAGVRGIADGIERDLDELGWDTCHIVGNSLGGQVGFELERRGRARSLAAINAGVGTKRFDYNAFRVGVEFVLQYRLALATRVLGDRAATNPRFQRPVLANSARNIAAVANEDATNMMRAIANCPTYLPSVAAFARDGLVVDIDRVRAPTSILLSEFDIYPNQAPHVHRVLDRLPPHIREVRLPGVGHIPMLEAPAQVGAALREHFDIVARTATDTGNTR</sequence>
<name>A0A917QCA2_9NOCA</name>
<keyword evidence="3" id="KW-1185">Reference proteome</keyword>
<dbReference type="RefSeq" id="WP_188827812.1">
    <property type="nucleotide sequence ID" value="NZ_BMMW01000001.1"/>
</dbReference>
<keyword evidence="2" id="KW-0378">Hydrolase</keyword>
<feature type="domain" description="AB hydrolase-1" evidence="1">
    <location>
        <begin position="13"/>
        <end position="253"/>
    </location>
</feature>
<dbReference type="AlphaFoldDB" id="A0A917QCA2"/>
<dbReference type="InterPro" id="IPR000073">
    <property type="entry name" value="AB_hydrolase_1"/>
</dbReference>
<organism evidence="2 3">
    <name type="scientific">Nocardia camponoti</name>
    <dbReference type="NCBI Taxonomy" id="1616106"/>
    <lineage>
        <taxon>Bacteria</taxon>
        <taxon>Bacillati</taxon>
        <taxon>Actinomycetota</taxon>
        <taxon>Actinomycetes</taxon>
        <taxon>Mycobacteriales</taxon>
        <taxon>Nocardiaceae</taxon>
        <taxon>Nocardia</taxon>
    </lineage>
</organism>
<dbReference type="InterPro" id="IPR029058">
    <property type="entry name" value="AB_hydrolase_fold"/>
</dbReference>
<protein>
    <submittedName>
        <fullName evidence="2">Alpha/beta hydrolase</fullName>
    </submittedName>
</protein>
<dbReference type="EMBL" id="BMMW01000001">
    <property type="protein sequence ID" value="GGK42435.1"/>
    <property type="molecule type" value="Genomic_DNA"/>
</dbReference>
<dbReference type="Pfam" id="PF12697">
    <property type="entry name" value="Abhydrolase_6"/>
    <property type="match status" value="1"/>
</dbReference>
<gene>
    <name evidence="2" type="ORF">GCM10011591_12560</name>
</gene>
<dbReference type="Gene3D" id="3.40.50.1820">
    <property type="entry name" value="alpha/beta hydrolase"/>
    <property type="match status" value="1"/>
</dbReference>
<reference evidence="2" key="2">
    <citation type="submission" date="2020-09" db="EMBL/GenBank/DDBJ databases">
        <authorList>
            <person name="Sun Q."/>
            <person name="Zhou Y."/>
        </authorList>
    </citation>
    <scope>NUCLEOTIDE SEQUENCE</scope>
    <source>
        <strain evidence="2">CGMCC 4.7278</strain>
    </source>
</reference>
<evidence type="ECO:0000313" key="2">
    <source>
        <dbReference type="EMBL" id="GGK42435.1"/>
    </source>
</evidence>